<keyword evidence="6" id="KW-1015">Disulfide bond</keyword>
<keyword evidence="3 7" id="KW-0645">Protease</keyword>
<evidence type="ECO:0000256" key="2">
    <source>
        <dbReference type="ARBA" id="ARBA00022525"/>
    </source>
</evidence>
<sequence length="405" mass="45178">MKINSRLFAKVYLVFLFSTSCQTQNVGQRCTITTTGDPGICKLSFNCPKVEAQARKGIPPTLCGFHQLTTPIVCCESDVVPQPNDNSFLNNEDEIIFPDGPTNIQPNIGPVSKPTTKSEQKCYEYSKYITDVVQVIPLVTHTEPIAINVSKCWDSSPLIVGGTPADKGEFPFMALIGFISDEGELEWRCGGTLISEKWVVTAAHCTFSRDDGEPKTIRLGELDYLRTDDSEHVDYEVDNIIPHPEYKYPEKYNDIALLSTKKTVKFTKVIRPACLYTKQTIEQTVSIATGWGRTDYSGDNSNKLRKVSLNIYPLNECNRVFKSDKTQLPNGLARSMLCVGELKGGRDTCLGDSGGPLVITDKQNWCKFYIIGVTSFGKLCAQTNTPAIYTKISDYVKWIEQTIWP</sequence>
<name>A0A834HTW4_RHYFE</name>
<dbReference type="PANTHER" id="PTHR24264">
    <property type="entry name" value="TRYPSIN-RELATED"/>
    <property type="match status" value="1"/>
</dbReference>
<dbReference type="InterPro" id="IPR033116">
    <property type="entry name" value="TRYPSIN_SER"/>
</dbReference>
<dbReference type="Pfam" id="PF00089">
    <property type="entry name" value="Trypsin"/>
    <property type="match status" value="1"/>
</dbReference>
<keyword evidence="11" id="KW-1185">Reference proteome</keyword>
<keyword evidence="8" id="KW-0732">Signal</keyword>
<dbReference type="GO" id="GO:0006508">
    <property type="term" value="P:proteolysis"/>
    <property type="evidence" value="ECO:0007669"/>
    <property type="project" value="UniProtKB-KW"/>
</dbReference>
<dbReference type="Gene3D" id="2.40.10.10">
    <property type="entry name" value="Trypsin-like serine proteases"/>
    <property type="match status" value="1"/>
</dbReference>
<evidence type="ECO:0000256" key="5">
    <source>
        <dbReference type="ARBA" id="ARBA00022825"/>
    </source>
</evidence>
<dbReference type="GO" id="GO:0004252">
    <property type="term" value="F:serine-type endopeptidase activity"/>
    <property type="evidence" value="ECO:0007669"/>
    <property type="project" value="InterPro"/>
</dbReference>
<evidence type="ECO:0000259" key="9">
    <source>
        <dbReference type="PROSITE" id="PS50240"/>
    </source>
</evidence>
<dbReference type="GO" id="GO:0005615">
    <property type="term" value="C:extracellular space"/>
    <property type="evidence" value="ECO:0007669"/>
    <property type="project" value="TreeGrafter"/>
</dbReference>
<keyword evidence="2" id="KW-0964">Secreted</keyword>
<comment type="subcellular location">
    <subcellularLocation>
        <location evidence="1">Secreted</location>
    </subcellularLocation>
</comment>
<dbReference type="InterPro" id="IPR043504">
    <property type="entry name" value="Peptidase_S1_PA_chymotrypsin"/>
</dbReference>
<feature type="domain" description="Peptidase S1" evidence="9">
    <location>
        <begin position="159"/>
        <end position="404"/>
    </location>
</feature>
<dbReference type="SMART" id="SM00020">
    <property type="entry name" value="Tryp_SPc"/>
    <property type="match status" value="1"/>
</dbReference>
<dbReference type="InterPro" id="IPR001254">
    <property type="entry name" value="Trypsin_dom"/>
</dbReference>
<evidence type="ECO:0000256" key="7">
    <source>
        <dbReference type="RuleBase" id="RU363034"/>
    </source>
</evidence>
<dbReference type="PROSITE" id="PS00134">
    <property type="entry name" value="TRYPSIN_HIS"/>
    <property type="match status" value="1"/>
</dbReference>
<dbReference type="PROSITE" id="PS00135">
    <property type="entry name" value="TRYPSIN_SER"/>
    <property type="match status" value="1"/>
</dbReference>
<dbReference type="Proteomes" id="UP000625711">
    <property type="component" value="Unassembled WGS sequence"/>
</dbReference>
<dbReference type="PROSITE" id="PS50240">
    <property type="entry name" value="TRYPSIN_DOM"/>
    <property type="match status" value="1"/>
</dbReference>
<evidence type="ECO:0000256" key="8">
    <source>
        <dbReference type="SAM" id="SignalP"/>
    </source>
</evidence>
<dbReference type="OrthoDB" id="6339452at2759"/>
<dbReference type="EMBL" id="JAACXV010014320">
    <property type="protein sequence ID" value="KAF7268490.1"/>
    <property type="molecule type" value="Genomic_DNA"/>
</dbReference>
<dbReference type="InterPro" id="IPR018114">
    <property type="entry name" value="TRYPSIN_HIS"/>
</dbReference>
<dbReference type="PRINTS" id="PR00722">
    <property type="entry name" value="CHYMOTRYPSIN"/>
</dbReference>
<dbReference type="CDD" id="cd00190">
    <property type="entry name" value="Tryp_SPc"/>
    <property type="match status" value="1"/>
</dbReference>
<dbReference type="PANTHER" id="PTHR24264:SF54">
    <property type="entry name" value="PEPTIDASE S1 DOMAIN-CONTAINING PROTEIN"/>
    <property type="match status" value="1"/>
</dbReference>
<accession>A0A834HTW4</accession>
<dbReference type="AlphaFoldDB" id="A0A834HTW4"/>
<gene>
    <name evidence="10" type="ORF">GWI33_018374</name>
</gene>
<dbReference type="InterPro" id="IPR009003">
    <property type="entry name" value="Peptidase_S1_PA"/>
</dbReference>
<comment type="caution">
    <text evidence="10">The sequence shown here is derived from an EMBL/GenBank/DDBJ whole genome shotgun (WGS) entry which is preliminary data.</text>
</comment>
<dbReference type="PROSITE" id="PS51257">
    <property type="entry name" value="PROKAR_LIPOPROTEIN"/>
    <property type="match status" value="1"/>
</dbReference>
<evidence type="ECO:0000313" key="10">
    <source>
        <dbReference type="EMBL" id="KAF7268490.1"/>
    </source>
</evidence>
<feature type="chain" id="PRO_5032407405" description="Peptidase S1 domain-containing protein" evidence="8">
    <location>
        <begin position="24"/>
        <end position="405"/>
    </location>
</feature>
<evidence type="ECO:0000256" key="4">
    <source>
        <dbReference type="ARBA" id="ARBA00022801"/>
    </source>
</evidence>
<feature type="signal peptide" evidence="8">
    <location>
        <begin position="1"/>
        <end position="23"/>
    </location>
</feature>
<evidence type="ECO:0000313" key="11">
    <source>
        <dbReference type="Proteomes" id="UP000625711"/>
    </source>
</evidence>
<keyword evidence="4 7" id="KW-0378">Hydrolase</keyword>
<dbReference type="SUPFAM" id="SSF50494">
    <property type="entry name" value="Trypsin-like serine proteases"/>
    <property type="match status" value="1"/>
</dbReference>
<evidence type="ECO:0000256" key="1">
    <source>
        <dbReference type="ARBA" id="ARBA00004613"/>
    </source>
</evidence>
<organism evidence="10 11">
    <name type="scientific">Rhynchophorus ferrugineus</name>
    <name type="common">Red palm weevil</name>
    <name type="synonym">Curculio ferrugineus</name>
    <dbReference type="NCBI Taxonomy" id="354439"/>
    <lineage>
        <taxon>Eukaryota</taxon>
        <taxon>Metazoa</taxon>
        <taxon>Ecdysozoa</taxon>
        <taxon>Arthropoda</taxon>
        <taxon>Hexapoda</taxon>
        <taxon>Insecta</taxon>
        <taxon>Pterygota</taxon>
        <taxon>Neoptera</taxon>
        <taxon>Endopterygota</taxon>
        <taxon>Coleoptera</taxon>
        <taxon>Polyphaga</taxon>
        <taxon>Cucujiformia</taxon>
        <taxon>Curculionidae</taxon>
        <taxon>Dryophthorinae</taxon>
        <taxon>Rhynchophorus</taxon>
    </lineage>
</organism>
<evidence type="ECO:0000256" key="3">
    <source>
        <dbReference type="ARBA" id="ARBA00022670"/>
    </source>
</evidence>
<dbReference type="InterPro" id="IPR050127">
    <property type="entry name" value="Serine_Proteases_S1"/>
</dbReference>
<protein>
    <recommendedName>
        <fullName evidence="9">Peptidase S1 domain-containing protein</fullName>
    </recommendedName>
</protein>
<reference evidence="10" key="1">
    <citation type="submission" date="2020-08" db="EMBL/GenBank/DDBJ databases">
        <title>Genome sequencing and assembly of the red palm weevil Rhynchophorus ferrugineus.</title>
        <authorList>
            <person name="Dias G.B."/>
            <person name="Bergman C.M."/>
            <person name="Manee M."/>
        </authorList>
    </citation>
    <scope>NUCLEOTIDE SEQUENCE</scope>
    <source>
        <strain evidence="10">AA-2017</strain>
        <tissue evidence="10">Whole larva</tissue>
    </source>
</reference>
<proteinExistence type="predicted"/>
<dbReference type="FunFam" id="2.40.10.10:FF:000015">
    <property type="entry name" value="Atrial natriuretic peptide-converting enzyme"/>
    <property type="match status" value="1"/>
</dbReference>
<evidence type="ECO:0000256" key="6">
    <source>
        <dbReference type="ARBA" id="ARBA00023157"/>
    </source>
</evidence>
<keyword evidence="5 7" id="KW-0720">Serine protease</keyword>
<dbReference type="InterPro" id="IPR001314">
    <property type="entry name" value="Peptidase_S1A"/>
</dbReference>